<protein>
    <submittedName>
        <fullName evidence="3">Integrase, catalytic region</fullName>
    </submittedName>
</protein>
<dbReference type="Pfam" id="PF13276">
    <property type="entry name" value="HTH_21"/>
    <property type="match status" value="1"/>
</dbReference>
<reference evidence="4" key="1">
    <citation type="journal article" date="2016" name="Genome Announc.">
        <title>Complete genome sequence of Alkaliphilus metalliredigens strain QYMF, an alkaliphilic and metal-reducing bacterium isolated from borax-contaminated leachate ponds.</title>
        <authorList>
            <person name="Hwang C."/>
            <person name="Copeland A."/>
            <person name="Lucas S."/>
            <person name="Lapidus A."/>
            <person name="Barry K."/>
            <person name="Detter J.C."/>
            <person name="Glavina Del Rio T."/>
            <person name="Hammon N."/>
            <person name="Israni S."/>
            <person name="Dalin E."/>
            <person name="Tice H."/>
            <person name="Pitluck S."/>
            <person name="Chertkov O."/>
            <person name="Brettin T."/>
            <person name="Bruce D."/>
            <person name="Han C."/>
            <person name="Schmutz J."/>
            <person name="Larimer F."/>
            <person name="Land M.L."/>
            <person name="Hauser L."/>
            <person name="Kyrpides N."/>
            <person name="Mikhailova N."/>
            <person name="Ye Q."/>
            <person name="Zhou J."/>
            <person name="Richardson P."/>
            <person name="Fields M.W."/>
        </authorList>
    </citation>
    <scope>NUCLEOTIDE SEQUENCE [LARGE SCALE GENOMIC DNA]</scope>
    <source>
        <strain evidence="4">QYMF</strain>
    </source>
</reference>
<evidence type="ECO:0000313" key="3">
    <source>
        <dbReference type="EMBL" id="ABR47781.1"/>
    </source>
</evidence>
<dbReference type="InterPro" id="IPR036397">
    <property type="entry name" value="RNaseH_sf"/>
</dbReference>
<dbReference type="EMBL" id="CP000724">
    <property type="protein sequence ID" value="ABR47781.1"/>
    <property type="molecule type" value="Genomic_DNA"/>
</dbReference>
<dbReference type="eggNOG" id="COG2801">
    <property type="taxonomic scope" value="Bacteria"/>
</dbReference>
<accession>A6TNL3</accession>
<dbReference type="RefSeq" id="WP_012062819.1">
    <property type="nucleotide sequence ID" value="NC_009633.1"/>
</dbReference>
<comment type="function">
    <text evidence="1">Involved in the transposition of the insertion sequence.</text>
</comment>
<dbReference type="Gene3D" id="3.30.420.10">
    <property type="entry name" value="Ribonuclease H-like superfamily/Ribonuclease H"/>
    <property type="match status" value="1"/>
</dbReference>
<dbReference type="AlphaFoldDB" id="A6TNL3"/>
<dbReference type="PROSITE" id="PS50994">
    <property type="entry name" value="INTEGRASE"/>
    <property type="match status" value="1"/>
</dbReference>
<dbReference type="InterPro" id="IPR025948">
    <property type="entry name" value="HTH-like_dom"/>
</dbReference>
<dbReference type="InterPro" id="IPR012337">
    <property type="entry name" value="RNaseH-like_sf"/>
</dbReference>
<dbReference type="GO" id="GO:0003676">
    <property type="term" value="F:nucleic acid binding"/>
    <property type="evidence" value="ECO:0007669"/>
    <property type="project" value="InterPro"/>
</dbReference>
<proteinExistence type="predicted"/>
<dbReference type="KEGG" id="amt:Amet_1604"/>
<dbReference type="PANTHER" id="PTHR46889">
    <property type="entry name" value="TRANSPOSASE INSF FOR INSERTION SEQUENCE IS3B-RELATED"/>
    <property type="match status" value="1"/>
</dbReference>
<dbReference type="InterPro" id="IPR050900">
    <property type="entry name" value="Transposase_IS3/IS150/IS904"/>
</dbReference>
<sequence length="184" mass="21250">MTVKKQCELIDLPRSTAYHKPVDVPPSQDEINIKNAIDRIHFEEPSYGVRRIKNELHNNSFTHVGRRLVKRYMEEMGIVCFYPGPNLSKRAKQSKTYPYLLRHLNINRPNQVWSIDITYIGTPTGFVYLTALIDWYSRYIVGYGISDTLQTDMVTRVIKDAVKSYGVPEIINSDQGSQVRQEVA</sequence>
<name>A6TNL3_ALKMQ</name>
<dbReference type="SUPFAM" id="SSF53098">
    <property type="entry name" value="Ribonuclease H-like"/>
    <property type="match status" value="1"/>
</dbReference>
<evidence type="ECO:0000313" key="4">
    <source>
        <dbReference type="Proteomes" id="UP000001572"/>
    </source>
</evidence>
<feature type="domain" description="Integrase catalytic" evidence="2">
    <location>
        <begin position="105"/>
        <end position="184"/>
    </location>
</feature>
<evidence type="ECO:0000256" key="1">
    <source>
        <dbReference type="ARBA" id="ARBA00002286"/>
    </source>
</evidence>
<dbReference type="Proteomes" id="UP000001572">
    <property type="component" value="Chromosome"/>
</dbReference>
<evidence type="ECO:0000259" key="2">
    <source>
        <dbReference type="PROSITE" id="PS50994"/>
    </source>
</evidence>
<dbReference type="STRING" id="293826.Amet_1604"/>
<dbReference type="GO" id="GO:0015074">
    <property type="term" value="P:DNA integration"/>
    <property type="evidence" value="ECO:0007669"/>
    <property type="project" value="InterPro"/>
</dbReference>
<dbReference type="PANTHER" id="PTHR46889:SF7">
    <property type="entry name" value="TRANSPOSASE FOR INSERTION SEQUENCE ELEMENT IS904"/>
    <property type="match status" value="1"/>
</dbReference>
<dbReference type="InterPro" id="IPR001584">
    <property type="entry name" value="Integrase_cat-core"/>
</dbReference>
<keyword evidence="4" id="KW-1185">Reference proteome</keyword>
<dbReference type="Pfam" id="PF00665">
    <property type="entry name" value="rve"/>
    <property type="match status" value="1"/>
</dbReference>
<gene>
    <name evidence="3" type="ordered locus">Amet_1604</name>
</gene>
<organism evidence="3 4">
    <name type="scientific">Alkaliphilus metalliredigens (strain QYMF)</name>
    <dbReference type="NCBI Taxonomy" id="293826"/>
    <lineage>
        <taxon>Bacteria</taxon>
        <taxon>Bacillati</taxon>
        <taxon>Bacillota</taxon>
        <taxon>Clostridia</taxon>
        <taxon>Peptostreptococcales</taxon>
        <taxon>Natronincolaceae</taxon>
        <taxon>Alkaliphilus</taxon>
    </lineage>
</organism>
<dbReference type="HOGENOM" id="CLU_027402_4_1_9"/>